<organism evidence="1 2">
    <name type="scientific">Nemania bipapillata</name>
    <dbReference type="NCBI Taxonomy" id="110536"/>
    <lineage>
        <taxon>Eukaryota</taxon>
        <taxon>Fungi</taxon>
        <taxon>Dikarya</taxon>
        <taxon>Ascomycota</taxon>
        <taxon>Pezizomycotina</taxon>
        <taxon>Sordariomycetes</taxon>
        <taxon>Xylariomycetidae</taxon>
        <taxon>Xylariales</taxon>
        <taxon>Xylariaceae</taxon>
        <taxon>Nemania</taxon>
    </lineage>
</organism>
<reference evidence="1" key="1">
    <citation type="submission" date="2022-11" db="EMBL/GenBank/DDBJ databases">
        <title>Genome Sequence of Nemania bipapillata.</title>
        <authorList>
            <person name="Buettner E."/>
        </authorList>
    </citation>
    <scope>NUCLEOTIDE SEQUENCE</scope>
    <source>
        <strain evidence="1">CP14</strain>
    </source>
</reference>
<sequence>MHSTGNGQFDPDVFFAPTRPWFSVDAVRAEALGRATMVALTRFRGKTRAAVFPVQPVLNDGDREDVPVQELYVSEDPPSLHPLPLALPEGGRKERPKPRPPPGGLGSEHDSLYDAEEE</sequence>
<evidence type="ECO:0000313" key="2">
    <source>
        <dbReference type="Proteomes" id="UP001153334"/>
    </source>
</evidence>
<keyword evidence="2" id="KW-1185">Reference proteome</keyword>
<dbReference type="EMBL" id="JAPESX010001663">
    <property type="protein sequence ID" value="KAJ8112390.1"/>
    <property type="molecule type" value="Genomic_DNA"/>
</dbReference>
<accession>A0ACC2IB82</accession>
<comment type="caution">
    <text evidence="1">The sequence shown here is derived from an EMBL/GenBank/DDBJ whole genome shotgun (WGS) entry which is preliminary data.</text>
</comment>
<evidence type="ECO:0000313" key="1">
    <source>
        <dbReference type="EMBL" id="KAJ8112390.1"/>
    </source>
</evidence>
<protein>
    <submittedName>
        <fullName evidence="1">Uncharacterized protein</fullName>
    </submittedName>
</protein>
<gene>
    <name evidence="1" type="ORF">ONZ43_g5404</name>
</gene>
<proteinExistence type="predicted"/>
<dbReference type="Proteomes" id="UP001153334">
    <property type="component" value="Unassembled WGS sequence"/>
</dbReference>
<name>A0ACC2IB82_9PEZI</name>